<dbReference type="GO" id="GO:0006633">
    <property type="term" value="P:fatty acid biosynthetic process"/>
    <property type="evidence" value="ECO:0007669"/>
    <property type="project" value="TreeGrafter"/>
</dbReference>
<proteinExistence type="inferred from homology"/>
<dbReference type="PANTHER" id="PTHR42760">
    <property type="entry name" value="SHORT-CHAIN DEHYDROGENASES/REDUCTASES FAMILY MEMBER"/>
    <property type="match status" value="1"/>
</dbReference>
<accession>F3QYU2</accession>
<dbReference type="PANTHER" id="PTHR42760:SF133">
    <property type="entry name" value="3-OXOACYL-[ACYL-CARRIER-PROTEIN] REDUCTASE"/>
    <property type="match status" value="1"/>
</dbReference>
<dbReference type="InterPro" id="IPR036291">
    <property type="entry name" value="NAD(P)-bd_dom_sf"/>
</dbReference>
<dbReference type="Pfam" id="PF00106">
    <property type="entry name" value="adh_short"/>
    <property type="match status" value="1"/>
</dbReference>
<keyword evidence="2" id="KW-0560">Oxidoreductase</keyword>
<dbReference type="RefSeq" id="WP_008630183.1">
    <property type="nucleotide sequence ID" value="NZ_GL883887.1"/>
</dbReference>
<sequence>MVRWKKYLKRLGRFLIGGFPVHHVTVVTLSPNELLEGRCALITGGASGIGLAITKAFLQAGAYVVMTGRDERKLKKCFEELDGRFPNRVYFYRMDNLDVSSFEDSLREILTLLSGKKIDILVNNAGVESTAMPHVTESDFDKVVDTNLKGTFFLSQLFGRYMVDNEIEGNILNISSSSSLRPANSPYILSKWGIRALTMGLAKSLAPHGIVVNSIAPGPTQTSMSNLDDDSDITLVSSPIGRYAKPEEVAQMAVVLVSGMGRTVVGDTVFMTGGLGNLTVDDYSRRYSFE</sequence>
<evidence type="ECO:0000256" key="3">
    <source>
        <dbReference type="RuleBase" id="RU000363"/>
    </source>
</evidence>
<dbReference type="HOGENOM" id="CLU_010194_1_1_10"/>
<dbReference type="SUPFAM" id="SSF51735">
    <property type="entry name" value="NAD(P)-binding Rossmann-fold domains"/>
    <property type="match status" value="1"/>
</dbReference>
<dbReference type="Proteomes" id="UP000005546">
    <property type="component" value="Unassembled WGS sequence"/>
</dbReference>
<name>F3QYU2_9BACT</name>
<comment type="caution">
    <text evidence="4">The sequence shown here is derived from an EMBL/GenBank/DDBJ whole genome shotgun (WGS) entry which is preliminary data.</text>
</comment>
<dbReference type="eggNOG" id="COG1028">
    <property type="taxonomic scope" value="Bacteria"/>
</dbReference>
<evidence type="ECO:0000313" key="5">
    <source>
        <dbReference type="Proteomes" id="UP000005546"/>
    </source>
</evidence>
<dbReference type="PRINTS" id="PR00080">
    <property type="entry name" value="SDRFAMILY"/>
</dbReference>
<dbReference type="Gene3D" id="3.40.50.720">
    <property type="entry name" value="NAD(P)-binding Rossmann-like Domain"/>
    <property type="match status" value="1"/>
</dbReference>
<organism evidence="4 5">
    <name type="scientific">Paraprevotella xylaniphila YIT 11841</name>
    <dbReference type="NCBI Taxonomy" id="762982"/>
    <lineage>
        <taxon>Bacteria</taxon>
        <taxon>Pseudomonadati</taxon>
        <taxon>Bacteroidota</taxon>
        <taxon>Bacteroidia</taxon>
        <taxon>Bacteroidales</taxon>
        <taxon>Prevotellaceae</taxon>
        <taxon>Paraprevotella</taxon>
    </lineage>
</organism>
<evidence type="ECO:0000256" key="1">
    <source>
        <dbReference type="ARBA" id="ARBA00006484"/>
    </source>
</evidence>
<dbReference type="EMBL" id="AFBR01000094">
    <property type="protein sequence ID" value="EGG50361.1"/>
    <property type="molecule type" value="Genomic_DNA"/>
</dbReference>
<protein>
    <submittedName>
        <fullName evidence="4">Oxidoreductase, short chain dehydrogenase/reductase family protein</fullName>
    </submittedName>
</protein>
<dbReference type="GO" id="GO:0048038">
    <property type="term" value="F:quinone binding"/>
    <property type="evidence" value="ECO:0007669"/>
    <property type="project" value="TreeGrafter"/>
</dbReference>
<evidence type="ECO:0000313" key="4">
    <source>
        <dbReference type="EMBL" id="EGG50361.1"/>
    </source>
</evidence>
<dbReference type="OrthoDB" id="9788235at2"/>
<evidence type="ECO:0000256" key="2">
    <source>
        <dbReference type="ARBA" id="ARBA00023002"/>
    </source>
</evidence>
<comment type="similarity">
    <text evidence="1 3">Belongs to the short-chain dehydrogenases/reductases (SDR) family.</text>
</comment>
<dbReference type="InterPro" id="IPR002347">
    <property type="entry name" value="SDR_fam"/>
</dbReference>
<dbReference type="FunFam" id="3.40.50.720:FF:000084">
    <property type="entry name" value="Short-chain dehydrogenase reductase"/>
    <property type="match status" value="1"/>
</dbReference>
<dbReference type="PRINTS" id="PR00081">
    <property type="entry name" value="GDHRDH"/>
</dbReference>
<reference evidence="4 5" key="1">
    <citation type="submission" date="2011-02" db="EMBL/GenBank/DDBJ databases">
        <authorList>
            <person name="Weinstock G."/>
            <person name="Sodergren E."/>
            <person name="Clifton S."/>
            <person name="Fulton L."/>
            <person name="Fulton B."/>
            <person name="Courtney L."/>
            <person name="Fronick C."/>
            <person name="Harrison M."/>
            <person name="Strong C."/>
            <person name="Farmer C."/>
            <person name="Delahaunty K."/>
            <person name="Markovic C."/>
            <person name="Hall O."/>
            <person name="Minx P."/>
            <person name="Tomlinson C."/>
            <person name="Mitreva M."/>
            <person name="Hou S."/>
            <person name="Chen J."/>
            <person name="Wollam A."/>
            <person name="Pepin K.H."/>
            <person name="Johnson M."/>
            <person name="Bhonagiri V."/>
            <person name="Zhang X."/>
            <person name="Suruliraj S."/>
            <person name="Warren W."/>
            <person name="Chinwalla A."/>
            <person name="Mardis E.R."/>
            <person name="Wilson R.K."/>
        </authorList>
    </citation>
    <scope>NUCLEOTIDE SEQUENCE [LARGE SCALE GENOMIC DNA]</scope>
    <source>
        <strain evidence="4 5">YIT 11841</strain>
    </source>
</reference>
<dbReference type="AlphaFoldDB" id="F3QYU2"/>
<dbReference type="GeneID" id="98397250"/>
<gene>
    <name evidence="4" type="ORF">HMPREF9442_03386</name>
</gene>
<dbReference type="STRING" id="762982.HMPREF9442_03386"/>
<dbReference type="GO" id="GO:0016616">
    <property type="term" value="F:oxidoreductase activity, acting on the CH-OH group of donors, NAD or NADP as acceptor"/>
    <property type="evidence" value="ECO:0007669"/>
    <property type="project" value="TreeGrafter"/>
</dbReference>
<dbReference type="CDD" id="cd05233">
    <property type="entry name" value="SDR_c"/>
    <property type="match status" value="1"/>
</dbReference>
<keyword evidence="5" id="KW-1185">Reference proteome</keyword>